<protein>
    <submittedName>
        <fullName evidence="8">LPXTG cell wall anchor domain-containing protein</fullName>
    </submittedName>
</protein>
<keyword evidence="4" id="KW-0572">Peptidoglycan-anchor</keyword>
<organism evidence="8 9">
    <name type="scientific">Streptococcus raffinosi</name>
    <dbReference type="NCBI Taxonomy" id="3053355"/>
    <lineage>
        <taxon>Bacteria</taxon>
        <taxon>Bacillati</taxon>
        <taxon>Bacillota</taxon>
        <taxon>Bacilli</taxon>
        <taxon>Lactobacillales</taxon>
        <taxon>Streptococcaceae</taxon>
        <taxon>Streptococcus</taxon>
    </lineage>
</organism>
<feature type="compositionally biased region" description="Basic and acidic residues" evidence="5">
    <location>
        <begin position="100"/>
        <end position="114"/>
    </location>
</feature>
<evidence type="ECO:0000313" key="9">
    <source>
        <dbReference type="Proteomes" id="UP001529255"/>
    </source>
</evidence>
<dbReference type="EMBL" id="JASUZV010000001">
    <property type="protein sequence ID" value="MDL5042624.1"/>
    <property type="molecule type" value="Genomic_DNA"/>
</dbReference>
<evidence type="ECO:0000256" key="3">
    <source>
        <dbReference type="ARBA" id="ARBA00022729"/>
    </source>
</evidence>
<name>A0ABT7LTP3_9STRE</name>
<keyword evidence="1" id="KW-0134">Cell wall</keyword>
<dbReference type="NCBIfam" id="TIGR01167">
    <property type="entry name" value="LPXTG_anchor"/>
    <property type="match status" value="1"/>
</dbReference>
<dbReference type="InterPro" id="IPR019931">
    <property type="entry name" value="LPXTG_anchor"/>
</dbReference>
<dbReference type="InterPro" id="IPR041237">
    <property type="entry name" value="BspA_v"/>
</dbReference>
<evidence type="ECO:0000256" key="1">
    <source>
        <dbReference type="ARBA" id="ARBA00022512"/>
    </source>
</evidence>
<feature type="region of interest" description="Disordered" evidence="5">
    <location>
        <begin position="85"/>
        <end position="114"/>
    </location>
</feature>
<dbReference type="Gene3D" id="2.60.40.740">
    <property type="match status" value="1"/>
</dbReference>
<keyword evidence="9" id="KW-1185">Reference proteome</keyword>
<keyword evidence="2" id="KW-0964">Secreted</keyword>
<dbReference type="PROSITE" id="PS50847">
    <property type="entry name" value="GRAM_POS_ANCHORING"/>
    <property type="match status" value="1"/>
</dbReference>
<evidence type="ECO:0000313" key="8">
    <source>
        <dbReference type="EMBL" id="MDL5042624.1"/>
    </source>
</evidence>
<dbReference type="RefSeq" id="WP_285955297.1">
    <property type="nucleotide sequence ID" value="NZ_JASUZV010000001.1"/>
</dbReference>
<evidence type="ECO:0000256" key="4">
    <source>
        <dbReference type="ARBA" id="ARBA00023088"/>
    </source>
</evidence>
<feature type="transmembrane region" description="Helical" evidence="6">
    <location>
        <begin position="523"/>
        <end position="541"/>
    </location>
</feature>
<gene>
    <name evidence="8" type="ORF">QRD39_00670</name>
</gene>
<evidence type="ECO:0000256" key="5">
    <source>
        <dbReference type="SAM" id="MobiDB-lite"/>
    </source>
</evidence>
<proteinExistence type="predicted"/>
<dbReference type="Pfam" id="PF00746">
    <property type="entry name" value="Gram_pos_anchor"/>
    <property type="match status" value="1"/>
</dbReference>
<keyword evidence="6" id="KW-0472">Membrane</keyword>
<keyword evidence="6" id="KW-0812">Transmembrane</keyword>
<dbReference type="InterPro" id="IPR041324">
    <property type="entry name" value="AgI/II_N"/>
</dbReference>
<sequence length="547" mass="59719">MEFKNDVKGHGFFRKYGKKLVSGIALAGAVVLFGGVVSADEVANSTSSVDNTTTKVTPVNGTEAVEVSKNPTYTTAVPVSKDLTDSVSEAKNSGLTVNETETKSVESEKKGQEDYAKQAEAIDKTVADYNKQVADYNKATNVATEGKGESQSVTDAGQYNTWQKVTVNNDGTFSSTHDLNDGVSSFATGTLNGKLNYTVSNNGDGSEKITISSVDLDKYDLNVTGQNLAVNKNINYIVKDLDGNVLYSKGHDGSQSFNDVIGKSFALNKSFNVKDGQSTDWVHFLNIDDTWIYNTAGQLYFKLKNTNEKPAVPAVSWHKDTYEEPLTVKKEVTDKDGKDVNHETVKLGDVVKYPLTGSLVDVSAKPLYRYGFTDYLDTVHDEYQGYMAELTDKTNAVLKTGEKVTDEMLRQNVTVSYDGKTGKWNFDVNKDFLSKLSSSSKIQVKAVISALRVKAGDSIKNDVFHYVNDDVIYFGIVETKTPENPKPVIPVKDKPSVPAEPVSYKAPVVEKESVLPHTGEKSTVLAMISGIVLFVLGVFGFKSKKEN</sequence>
<evidence type="ECO:0000259" key="7">
    <source>
        <dbReference type="PROSITE" id="PS50847"/>
    </source>
</evidence>
<dbReference type="InterPro" id="IPR032300">
    <property type="entry name" value="Antigen_C"/>
</dbReference>
<accession>A0ABT7LTP3</accession>
<reference evidence="8 9" key="1">
    <citation type="submission" date="2023-06" db="EMBL/GenBank/DDBJ databases">
        <title>A potential novel species of Streptococcus isolated from human milk sample.</title>
        <authorList>
            <person name="Nguyen H.V."/>
            <person name="Trinh A.T.V."/>
            <person name="Hoang A.T.L."/>
            <person name="Bui L.N.H."/>
            <person name="Tran Q.T.L."/>
            <person name="Trinh T."/>
        </authorList>
    </citation>
    <scope>NUCLEOTIDE SEQUENCE [LARGE SCALE GENOMIC DNA]</scope>
    <source>
        <strain evidence="8 9">VTCC 12812</strain>
    </source>
</reference>
<comment type="caution">
    <text evidence="8">The sequence shown here is derived from an EMBL/GenBank/DDBJ whole genome shotgun (WGS) entry which is preliminary data.</text>
</comment>
<evidence type="ECO:0000256" key="2">
    <source>
        <dbReference type="ARBA" id="ARBA00022525"/>
    </source>
</evidence>
<evidence type="ECO:0000256" key="6">
    <source>
        <dbReference type="SAM" id="Phobius"/>
    </source>
</evidence>
<dbReference type="Pfam" id="PF18652">
    <property type="entry name" value="Adhesin_P1_N"/>
    <property type="match status" value="1"/>
</dbReference>
<dbReference type="Pfam" id="PF16364">
    <property type="entry name" value="Antigen_C"/>
    <property type="match status" value="1"/>
</dbReference>
<dbReference type="Proteomes" id="UP001529255">
    <property type="component" value="Unassembled WGS sequence"/>
</dbReference>
<feature type="domain" description="Gram-positive cocci surface proteins LPxTG" evidence="7">
    <location>
        <begin position="515"/>
        <end position="547"/>
    </location>
</feature>
<keyword evidence="6" id="KW-1133">Transmembrane helix</keyword>
<keyword evidence="3" id="KW-0732">Signal</keyword>
<dbReference type="Pfam" id="PF18220">
    <property type="entry name" value="BspA_v"/>
    <property type="match status" value="1"/>
</dbReference>
<feature type="compositionally biased region" description="Polar residues" evidence="5">
    <location>
        <begin position="85"/>
        <end position="95"/>
    </location>
</feature>